<evidence type="ECO:0000313" key="1">
    <source>
        <dbReference type="EMBL" id="CAG8798037.1"/>
    </source>
</evidence>
<feature type="non-terminal residue" evidence="1">
    <location>
        <position position="68"/>
    </location>
</feature>
<organism evidence="1 2">
    <name type="scientific">Gigaspora margarita</name>
    <dbReference type="NCBI Taxonomy" id="4874"/>
    <lineage>
        <taxon>Eukaryota</taxon>
        <taxon>Fungi</taxon>
        <taxon>Fungi incertae sedis</taxon>
        <taxon>Mucoromycota</taxon>
        <taxon>Glomeromycotina</taxon>
        <taxon>Glomeromycetes</taxon>
        <taxon>Diversisporales</taxon>
        <taxon>Gigasporaceae</taxon>
        <taxon>Gigaspora</taxon>
    </lineage>
</organism>
<gene>
    <name evidence="1" type="ORF">GMARGA_LOCUS22518</name>
</gene>
<reference evidence="1 2" key="1">
    <citation type="submission" date="2021-06" db="EMBL/GenBank/DDBJ databases">
        <authorList>
            <person name="Kallberg Y."/>
            <person name="Tangrot J."/>
            <person name="Rosling A."/>
        </authorList>
    </citation>
    <scope>NUCLEOTIDE SEQUENCE [LARGE SCALE GENOMIC DNA]</scope>
    <source>
        <strain evidence="1 2">120-4 pot B 10/14</strain>
    </source>
</reference>
<evidence type="ECO:0000313" key="2">
    <source>
        <dbReference type="Proteomes" id="UP000789901"/>
    </source>
</evidence>
<dbReference type="EMBL" id="CAJVQB010021811">
    <property type="protein sequence ID" value="CAG8798037.1"/>
    <property type="molecule type" value="Genomic_DNA"/>
</dbReference>
<dbReference type="Proteomes" id="UP000789901">
    <property type="component" value="Unassembled WGS sequence"/>
</dbReference>
<protein>
    <submittedName>
        <fullName evidence="1">40692_t:CDS:1</fullName>
    </submittedName>
</protein>
<accession>A0ABN7VT66</accession>
<sequence>MLLDRFESSFSESSIISITLESLGFLTAPLIKLESCFSSTLLCNNFIDLIAASNESLSDFEIPEIAID</sequence>
<keyword evidence="2" id="KW-1185">Reference proteome</keyword>
<name>A0ABN7VT66_GIGMA</name>
<comment type="caution">
    <text evidence="1">The sequence shown here is derived from an EMBL/GenBank/DDBJ whole genome shotgun (WGS) entry which is preliminary data.</text>
</comment>
<proteinExistence type="predicted"/>